<dbReference type="Proteomes" id="UP000630097">
    <property type="component" value="Unassembled WGS sequence"/>
</dbReference>
<reference evidence="2 3" key="1">
    <citation type="submission" date="2021-01" db="EMBL/GenBank/DDBJ databases">
        <title>Whole genome shotgun sequence of Planotetraspora kaengkrachanensis NBRC 104272.</title>
        <authorList>
            <person name="Komaki H."/>
            <person name="Tamura T."/>
        </authorList>
    </citation>
    <scope>NUCLEOTIDE SEQUENCE [LARGE SCALE GENOMIC DNA]</scope>
    <source>
        <strain evidence="2 3">NBRC 104272</strain>
    </source>
</reference>
<organism evidence="2 3">
    <name type="scientific">Planotetraspora kaengkrachanensis</name>
    <dbReference type="NCBI Taxonomy" id="575193"/>
    <lineage>
        <taxon>Bacteria</taxon>
        <taxon>Bacillati</taxon>
        <taxon>Actinomycetota</taxon>
        <taxon>Actinomycetes</taxon>
        <taxon>Streptosporangiales</taxon>
        <taxon>Streptosporangiaceae</taxon>
        <taxon>Planotetraspora</taxon>
    </lineage>
</organism>
<evidence type="ECO:0000313" key="2">
    <source>
        <dbReference type="EMBL" id="GIG79147.1"/>
    </source>
</evidence>
<comment type="caution">
    <text evidence="2">The sequence shown here is derived from an EMBL/GenBank/DDBJ whole genome shotgun (WGS) entry which is preliminary data.</text>
</comment>
<feature type="region of interest" description="Disordered" evidence="1">
    <location>
        <begin position="1"/>
        <end position="56"/>
    </location>
</feature>
<evidence type="ECO:0000313" key="3">
    <source>
        <dbReference type="Proteomes" id="UP000630097"/>
    </source>
</evidence>
<evidence type="ECO:0000256" key="1">
    <source>
        <dbReference type="SAM" id="MobiDB-lite"/>
    </source>
</evidence>
<keyword evidence="3" id="KW-1185">Reference proteome</keyword>
<proteinExistence type="predicted"/>
<protein>
    <submittedName>
        <fullName evidence="2">Uncharacterized protein</fullName>
    </submittedName>
</protein>
<accession>A0A8J3LVJ4</accession>
<sequence length="114" mass="11915">MSTQPPDRRTRVGPLDTSSRNEPSGSATVRDEDVVAPSTATSVPVERASADADASSIADTWPNWEPDWGPAFDGPPDVAEAAAGTNATAEVMTRVNAARLAAALRTAGRRPESR</sequence>
<feature type="compositionally biased region" description="Basic and acidic residues" evidence="1">
    <location>
        <begin position="1"/>
        <end position="10"/>
    </location>
</feature>
<feature type="compositionally biased region" description="Polar residues" evidence="1">
    <location>
        <begin position="16"/>
        <end position="27"/>
    </location>
</feature>
<gene>
    <name evidence="2" type="ORF">Pka01_22740</name>
</gene>
<dbReference type="AlphaFoldDB" id="A0A8J3LVJ4"/>
<name>A0A8J3LVJ4_9ACTN</name>
<dbReference type="EMBL" id="BONV01000007">
    <property type="protein sequence ID" value="GIG79147.1"/>
    <property type="molecule type" value="Genomic_DNA"/>
</dbReference>